<dbReference type="PROSITE" id="PS00599">
    <property type="entry name" value="AA_TRANSFER_CLASS_2"/>
    <property type="match status" value="1"/>
</dbReference>
<organism evidence="10 11">
    <name type="scientific">Fonsecaea monophora</name>
    <dbReference type="NCBI Taxonomy" id="254056"/>
    <lineage>
        <taxon>Eukaryota</taxon>
        <taxon>Fungi</taxon>
        <taxon>Dikarya</taxon>
        <taxon>Ascomycota</taxon>
        <taxon>Pezizomycotina</taxon>
        <taxon>Eurotiomycetes</taxon>
        <taxon>Chaetothyriomycetidae</taxon>
        <taxon>Chaetothyriales</taxon>
        <taxon>Herpotrichiellaceae</taxon>
        <taxon>Fonsecaea</taxon>
    </lineage>
</organism>
<dbReference type="PANTHER" id="PTHR13693">
    <property type="entry name" value="CLASS II AMINOTRANSFERASE/8-AMINO-7-OXONONANOATE SYNTHASE"/>
    <property type="match status" value="1"/>
</dbReference>
<dbReference type="InterPro" id="IPR015424">
    <property type="entry name" value="PyrdxlP-dep_Trfase"/>
</dbReference>
<proteinExistence type="inferred from homology"/>
<dbReference type="InterPro" id="IPR015422">
    <property type="entry name" value="PyrdxlP-dep_Trfase_small"/>
</dbReference>
<dbReference type="InterPro" id="IPR004839">
    <property type="entry name" value="Aminotransferase_I/II_large"/>
</dbReference>
<evidence type="ECO:0000256" key="2">
    <source>
        <dbReference type="ARBA" id="ARBA00008392"/>
    </source>
</evidence>
<evidence type="ECO:0000256" key="1">
    <source>
        <dbReference type="ARBA" id="ARBA00001933"/>
    </source>
</evidence>
<dbReference type="PANTHER" id="PTHR13693:SF3">
    <property type="entry name" value="LD36009P"/>
    <property type="match status" value="1"/>
</dbReference>
<evidence type="ECO:0000256" key="8">
    <source>
        <dbReference type="SAM" id="Phobius"/>
    </source>
</evidence>
<dbReference type="Gene3D" id="3.40.640.10">
    <property type="entry name" value="Type I PLP-dependent aspartate aminotransferase-like (Major domain)"/>
    <property type="match status" value="2"/>
</dbReference>
<comment type="catalytic activity">
    <reaction evidence="6">
        <text>L-serine + hexadecanoyl-CoA + H(+) = 3-oxosphinganine + CO2 + CoA</text>
        <dbReference type="Rhea" id="RHEA:14761"/>
        <dbReference type="ChEBI" id="CHEBI:15378"/>
        <dbReference type="ChEBI" id="CHEBI:16526"/>
        <dbReference type="ChEBI" id="CHEBI:33384"/>
        <dbReference type="ChEBI" id="CHEBI:57287"/>
        <dbReference type="ChEBI" id="CHEBI:57379"/>
        <dbReference type="ChEBI" id="CHEBI:58299"/>
        <dbReference type="EC" id="2.3.1.50"/>
    </reaction>
</comment>
<evidence type="ECO:0000256" key="5">
    <source>
        <dbReference type="ARBA" id="ARBA00022898"/>
    </source>
</evidence>
<evidence type="ECO:0000256" key="3">
    <source>
        <dbReference type="ARBA" id="ARBA00013220"/>
    </source>
</evidence>
<dbReference type="AlphaFoldDB" id="A0A177FKR9"/>
<dbReference type="GO" id="GO:0016740">
    <property type="term" value="F:transferase activity"/>
    <property type="evidence" value="ECO:0007669"/>
    <property type="project" value="UniProtKB-KW"/>
</dbReference>
<keyword evidence="8" id="KW-0812">Transmembrane</keyword>
<evidence type="ECO:0000313" key="10">
    <source>
        <dbReference type="EMBL" id="OAG44190.1"/>
    </source>
</evidence>
<accession>A0A177FKR9</accession>
<keyword evidence="4" id="KW-0808">Transferase</keyword>
<dbReference type="EMBL" id="LVKK01000006">
    <property type="protein sequence ID" value="OAG44190.1"/>
    <property type="molecule type" value="Genomic_DNA"/>
</dbReference>
<evidence type="ECO:0000259" key="9">
    <source>
        <dbReference type="Pfam" id="PF00155"/>
    </source>
</evidence>
<evidence type="ECO:0000313" key="11">
    <source>
        <dbReference type="Proteomes" id="UP000077002"/>
    </source>
</evidence>
<comment type="cofactor">
    <cofactor evidence="1">
        <name>pyridoxal 5'-phosphate</name>
        <dbReference type="ChEBI" id="CHEBI:597326"/>
    </cofactor>
</comment>
<dbReference type="Pfam" id="PF00155">
    <property type="entry name" value="Aminotran_1_2"/>
    <property type="match status" value="1"/>
</dbReference>
<gene>
    <name evidence="10" type="ORF">AYO21_01647</name>
</gene>
<feature type="transmembrane region" description="Helical" evidence="8">
    <location>
        <begin position="785"/>
        <end position="809"/>
    </location>
</feature>
<comment type="similarity">
    <text evidence="2">Belongs to the class-II pyridoxal-phosphate-dependent aminotransferase family.</text>
</comment>
<name>A0A177FKR9_9EURO</name>
<keyword evidence="8" id="KW-1133">Transmembrane helix</keyword>
<dbReference type="Gene3D" id="3.90.1150.10">
    <property type="entry name" value="Aspartate Aminotransferase, domain 1"/>
    <property type="match status" value="1"/>
</dbReference>
<keyword evidence="8" id="KW-0472">Membrane</keyword>
<comment type="caution">
    <text evidence="10">The sequence shown here is derived from an EMBL/GenBank/DDBJ whole genome shotgun (WGS) entry which is preliminary data.</text>
</comment>
<dbReference type="GeneID" id="34596825"/>
<dbReference type="InterPro" id="IPR015421">
    <property type="entry name" value="PyrdxlP-dep_Trfase_major"/>
</dbReference>
<feature type="domain" description="Aminotransferase class I/classII large" evidence="9">
    <location>
        <begin position="226"/>
        <end position="529"/>
    </location>
</feature>
<feature type="region of interest" description="Disordered" evidence="7">
    <location>
        <begin position="56"/>
        <end position="79"/>
    </location>
</feature>
<feature type="compositionally biased region" description="Basic and acidic residues" evidence="7">
    <location>
        <begin position="64"/>
        <end position="79"/>
    </location>
</feature>
<dbReference type="EC" id="2.3.1.50" evidence="3"/>
<protein>
    <recommendedName>
        <fullName evidence="3">serine C-palmitoyltransferase</fullName>
        <ecNumber evidence="3">2.3.1.50</ecNumber>
    </recommendedName>
</protein>
<dbReference type="InterPro" id="IPR050087">
    <property type="entry name" value="AON_synthase_class-II"/>
</dbReference>
<dbReference type="SUPFAM" id="SSF53383">
    <property type="entry name" value="PLP-dependent transferases"/>
    <property type="match status" value="2"/>
</dbReference>
<reference evidence="10 11" key="1">
    <citation type="submission" date="2016-03" db="EMBL/GenBank/DDBJ databases">
        <title>Draft genome sequence of the Fonsecaea monophora CBS 269.37.</title>
        <authorList>
            <person name="Bombassaro A."/>
            <person name="Vinicius W.A."/>
            <person name="De Hoog S."/>
            <person name="Sun J."/>
            <person name="Souza E.M."/>
            <person name="Raittz R.T."/>
            <person name="Costa F."/>
            <person name="Leao A.C."/>
            <person name="Tadra-Sfeir M.Z."/>
            <person name="Baura V."/>
            <person name="Balsanelli E."/>
            <person name="Pedrosa F.O."/>
            <person name="Moreno L.F."/>
            <person name="Steffens M.B."/>
            <person name="Xi L."/>
            <person name="Bocca A.L."/>
            <person name="Felipe M.S."/>
            <person name="Teixeira M."/>
            <person name="Telles Filho F.Q."/>
            <person name="Azevedo C.M."/>
            <person name="Gomes R."/>
            <person name="Vicente V.A."/>
        </authorList>
    </citation>
    <scope>NUCLEOTIDE SEQUENCE [LARGE SCALE GENOMIC DNA]</scope>
    <source>
        <strain evidence="10 11">CBS 269.37</strain>
    </source>
</reference>
<dbReference type="GO" id="GO:0030170">
    <property type="term" value="F:pyridoxal phosphate binding"/>
    <property type="evidence" value="ECO:0007669"/>
    <property type="project" value="InterPro"/>
</dbReference>
<evidence type="ECO:0000256" key="4">
    <source>
        <dbReference type="ARBA" id="ARBA00022679"/>
    </source>
</evidence>
<dbReference type="OrthoDB" id="65434at2759"/>
<dbReference type="InterPro" id="IPR001917">
    <property type="entry name" value="Aminotrans_II_pyridoxalP_BS"/>
</dbReference>
<sequence>MPTTTSQSIEWLQPHQIFFHQLMDFAQQQGALGCLEPPEVGKPPIILSIQEAASITSSDSSESGAKEFHSSDDSLPRQPVEHDVFQSATTTAWTKLAETVRLIYTRGKVSLQQREHEQQPISAIGRFNHCYVYPLDNRGGKNERILLGRWAPKLEVQDGQGTRQIVIQAASHNYAGFYYLTKEAEELQHLALEKLPVADSSVVRSLESAMHDGITRFFSADFCFPTSTGYGSNLLAFSAILNEDWLVMFDDKCHNSMHVAAYLSHAGLVKKFPHADLERMEEMLAEYKGRFTNVLVAIEGFYRSVIMSFHKSFSKRNSMDGTVPALDKLTRLKQKYDFTLLADEAHSLMCLGRSGRGCIEVWNELHPDKLVPSDLFDLRTATLSKSVGAIGGIVCGKSRFASAVLRRREEMLVAGVDPIPTSSIIQTLNVLGQPTLLRRHLRRLAVMTTFVREELHRAGIHVYGSAISPILPVYAGRPSMAAKMSYALRKVGLLATPVSTPAVPFWESRVRICLSADHDNDTVNGIIVAIVTAARSIGLIRNTKFEPRSFNYLEEAPSKQEKKEALQTADDIRQLIDQDVRSTDTIHREAILDTGHAARSKYGLGSGGARWITGTSELHIQAEKLVARLTGTSQALTYPDSFVGLMSTVAALCRPVLGFKKHVFLVPESAPQAAWAGFRVASKKGAPKVQQYGNGINSLLDHVRSCGRTTYVTLLVDSAFMGQRDGMVEQCNLIEMIQKIRGPSGMTVLLYDSAGVGSLWSGTKPRSASASAVSAMMPKLRDHHFVIYGSFYTAFGLPGAYLAGSPVLLKELRYTSRGYMFTTSQQPFIMGMVAAELQRMMMEGGIDDAMLNDVDK</sequence>
<dbReference type="Proteomes" id="UP000077002">
    <property type="component" value="Unassembled WGS sequence"/>
</dbReference>
<evidence type="ECO:0000256" key="6">
    <source>
        <dbReference type="ARBA" id="ARBA00048528"/>
    </source>
</evidence>
<keyword evidence="5" id="KW-0663">Pyridoxal phosphate</keyword>
<dbReference type="RefSeq" id="XP_022516142.1">
    <property type="nucleotide sequence ID" value="XM_022651629.1"/>
</dbReference>
<keyword evidence="11" id="KW-1185">Reference proteome</keyword>
<evidence type="ECO:0000256" key="7">
    <source>
        <dbReference type="SAM" id="MobiDB-lite"/>
    </source>
</evidence>